<dbReference type="Proteomes" id="UP000694005">
    <property type="component" value="Chromosome A04"/>
</dbReference>
<organism evidence="2 3">
    <name type="scientific">Brassica campestris</name>
    <name type="common">Field mustard</name>
    <dbReference type="NCBI Taxonomy" id="3711"/>
    <lineage>
        <taxon>Eukaryota</taxon>
        <taxon>Viridiplantae</taxon>
        <taxon>Streptophyta</taxon>
        <taxon>Embryophyta</taxon>
        <taxon>Tracheophyta</taxon>
        <taxon>Spermatophyta</taxon>
        <taxon>Magnoliopsida</taxon>
        <taxon>eudicotyledons</taxon>
        <taxon>Gunneridae</taxon>
        <taxon>Pentapetalae</taxon>
        <taxon>rosids</taxon>
        <taxon>malvids</taxon>
        <taxon>Brassicales</taxon>
        <taxon>Brassicaceae</taxon>
        <taxon>Brassiceae</taxon>
        <taxon>Brassica</taxon>
    </lineage>
</organism>
<gene>
    <name evidence="2" type="ORF">BRAPAZ1V2_A04P03100.2</name>
</gene>
<feature type="region of interest" description="Disordered" evidence="1">
    <location>
        <begin position="66"/>
        <end position="89"/>
    </location>
</feature>
<dbReference type="Gramene" id="A04p03100.2_BraZ1">
    <property type="protein sequence ID" value="A04p03100.2_BraZ1.CDS"/>
    <property type="gene ID" value="A04g03100.2_BraZ1"/>
</dbReference>
<protein>
    <submittedName>
        <fullName evidence="2">Uncharacterized protein</fullName>
    </submittedName>
</protein>
<accession>A0A8D9HUW7</accession>
<name>A0A8D9HUW7_BRACM</name>
<dbReference type="AlphaFoldDB" id="A0A8D9HUW7"/>
<sequence>MITYKGFQIFFSSVTEIVATKAESTSKVTGLGGEAAKHEQDADNDGYMGDLSQFILYTTRTQNFQKKGERKRIKKPGSALGKEGSGKVEPASVEILRSRKKRRRSLKRYMNICSVQAFFDQCAMY</sequence>
<evidence type="ECO:0000313" key="3">
    <source>
        <dbReference type="Proteomes" id="UP000694005"/>
    </source>
</evidence>
<evidence type="ECO:0000256" key="1">
    <source>
        <dbReference type="SAM" id="MobiDB-lite"/>
    </source>
</evidence>
<reference evidence="2 3" key="1">
    <citation type="submission" date="2021-07" db="EMBL/GenBank/DDBJ databases">
        <authorList>
            <consortium name="Genoscope - CEA"/>
            <person name="William W."/>
        </authorList>
    </citation>
    <scope>NUCLEOTIDE SEQUENCE [LARGE SCALE GENOMIC DNA]</scope>
</reference>
<proteinExistence type="predicted"/>
<dbReference type="EMBL" id="LS974620">
    <property type="protein sequence ID" value="CAG7905409.1"/>
    <property type="molecule type" value="Genomic_DNA"/>
</dbReference>
<evidence type="ECO:0000313" key="2">
    <source>
        <dbReference type="EMBL" id="CAG7905409.1"/>
    </source>
</evidence>